<keyword evidence="3 7" id="KW-1133">Transmembrane helix</keyword>
<evidence type="ECO:0000256" key="6">
    <source>
        <dbReference type="ARBA" id="ARBA00023136"/>
    </source>
</evidence>
<name>A0A5C8KRU2_9GAMM</name>
<dbReference type="Proteomes" id="UP000321248">
    <property type="component" value="Unassembled WGS sequence"/>
</dbReference>
<comment type="caution">
    <text evidence="9">The sequence shown here is derived from an EMBL/GenBank/DDBJ whole genome shotgun (WGS) entry which is preliminary data.</text>
</comment>
<feature type="transmembrane region" description="Helical" evidence="7">
    <location>
        <begin position="145"/>
        <end position="171"/>
    </location>
</feature>
<evidence type="ECO:0000256" key="7">
    <source>
        <dbReference type="SAM" id="Phobius"/>
    </source>
</evidence>
<dbReference type="GO" id="GO:0016020">
    <property type="term" value="C:membrane"/>
    <property type="evidence" value="ECO:0007669"/>
    <property type="project" value="GOC"/>
</dbReference>
<keyword evidence="2 7" id="KW-0812">Transmembrane</keyword>
<dbReference type="PANTHER" id="PTHR21624:SF1">
    <property type="entry name" value="ALKYLGLYCEROL MONOOXYGENASE"/>
    <property type="match status" value="1"/>
</dbReference>
<evidence type="ECO:0000313" key="9">
    <source>
        <dbReference type="EMBL" id="TXK62185.1"/>
    </source>
</evidence>
<dbReference type="PANTHER" id="PTHR21624">
    <property type="entry name" value="STEROL DESATURASE-RELATED PROTEIN"/>
    <property type="match status" value="1"/>
</dbReference>
<comment type="subcellular location">
    <subcellularLocation>
        <location evidence="1">Endomembrane system</location>
        <topology evidence="1">Multi-pass membrane protein</topology>
    </subcellularLocation>
</comment>
<protein>
    <submittedName>
        <fullName evidence="9">Sterol desaturase family protein</fullName>
    </submittedName>
</protein>
<sequence>MIANEAGLRLLAFATVLATLALAERAWPVRGDARPSRRQMHNAGLVIIDTALLRLAFPVLAVALAASLEASGTGLFNQLGWPLWISVPLAVLVLDLAIYWQHRLMHQIPLLWRMHRVHHSDLAMDVTTGVRFHPLEIALSMGIKLGLITLLGAPALAVVIFEVVLSLGSLFTHTDIALPRRLDHAMRRVLVTPSMHRIHHSTLREETDSNYGFHLSVWDRLFGSYRAEPKRDEARMPLGLEEFRERDDQRLLALLWQPARRDRRPPADPPD</sequence>
<dbReference type="GO" id="GO:0005506">
    <property type="term" value="F:iron ion binding"/>
    <property type="evidence" value="ECO:0007669"/>
    <property type="project" value="InterPro"/>
</dbReference>
<gene>
    <name evidence="9" type="ORF">FU658_09890</name>
</gene>
<reference evidence="9 10" key="1">
    <citation type="submission" date="2019-08" db="EMBL/GenBank/DDBJ databases">
        <authorList>
            <person name="Karlyshev A.V."/>
        </authorList>
    </citation>
    <scope>NUCLEOTIDE SEQUENCE [LARGE SCALE GENOMIC DNA]</scope>
    <source>
        <strain evidence="9 10">Alg18-2.2</strain>
    </source>
</reference>
<dbReference type="GO" id="GO:0006643">
    <property type="term" value="P:membrane lipid metabolic process"/>
    <property type="evidence" value="ECO:0007669"/>
    <property type="project" value="TreeGrafter"/>
</dbReference>
<dbReference type="Pfam" id="PF04116">
    <property type="entry name" value="FA_hydroxylase"/>
    <property type="match status" value="1"/>
</dbReference>
<keyword evidence="6 7" id="KW-0472">Membrane</keyword>
<dbReference type="EMBL" id="VRTS01000006">
    <property type="protein sequence ID" value="TXK62185.1"/>
    <property type="molecule type" value="Genomic_DNA"/>
</dbReference>
<keyword evidence="10" id="KW-1185">Reference proteome</keyword>
<dbReference type="InterPro" id="IPR051689">
    <property type="entry name" value="Sterol_desaturase/TMEM195"/>
</dbReference>
<accession>A0A5C8KRU2</accession>
<feature type="domain" description="Fatty acid hydroxylase" evidence="8">
    <location>
        <begin position="88"/>
        <end position="224"/>
    </location>
</feature>
<dbReference type="AlphaFoldDB" id="A0A5C8KRU2"/>
<dbReference type="GO" id="GO:0012505">
    <property type="term" value="C:endomembrane system"/>
    <property type="evidence" value="ECO:0007669"/>
    <property type="project" value="UniProtKB-SubCell"/>
</dbReference>
<evidence type="ECO:0000313" key="10">
    <source>
        <dbReference type="Proteomes" id="UP000321248"/>
    </source>
</evidence>
<evidence type="ECO:0000259" key="8">
    <source>
        <dbReference type="Pfam" id="PF04116"/>
    </source>
</evidence>
<feature type="transmembrane region" description="Helical" evidence="7">
    <location>
        <begin position="79"/>
        <end position="100"/>
    </location>
</feature>
<dbReference type="OrthoDB" id="9770329at2"/>
<proteinExistence type="predicted"/>
<feature type="transmembrane region" description="Helical" evidence="7">
    <location>
        <begin position="44"/>
        <end position="67"/>
    </location>
</feature>
<dbReference type="GO" id="GO:0008610">
    <property type="term" value="P:lipid biosynthetic process"/>
    <property type="evidence" value="ECO:0007669"/>
    <property type="project" value="InterPro"/>
</dbReference>
<evidence type="ECO:0000256" key="1">
    <source>
        <dbReference type="ARBA" id="ARBA00004127"/>
    </source>
</evidence>
<evidence type="ECO:0000256" key="2">
    <source>
        <dbReference type="ARBA" id="ARBA00022692"/>
    </source>
</evidence>
<keyword evidence="5" id="KW-0443">Lipid metabolism</keyword>
<dbReference type="InterPro" id="IPR006694">
    <property type="entry name" value="Fatty_acid_hydroxylase"/>
</dbReference>
<feature type="transmembrane region" description="Helical" evidence="7">
    <location>
        <begin position="6"/>
        <end position="23"/>
    </location>
</feature>
<evidence type="ECO:0000256" key="4">
    <source>
        <dbReference type="ARBA" id="ARBA00023002"/>
    </source>
</evidence>
<evidence type="ECO:0000256" key="5">
    <source>
        <dbReference type="ARBA" id="ARBA00023098"/>
    </source>
</evidence>
<evidence type="ECO:0000256" key="3">
    <source>
        <dbReference type="ARBA" id="ARBA00022989"/>
    </source>
</evidence>
<dbReference type="GO" id="GO:0050479">
    <property type="term" value="F:glyceryl-ether monooxygenase activity"/>
    <property type="evidence" value="ECO:0007669"/>
    <property type="project" value="TreeGrafter"/>
</dbReference>
<keyword evidence="4" id="KW-0560">Oxidoreductase</keyword>
<organism evidence="9 10">
    <name type="scientific">Alkalisalibacterium limincola</name>
    <dbReference type="NCBI Taxonomy" id="2699169"/>
    <lineage>
        <taxon>Bacteria</taxon>
        <taxon>Pseudomonadati</taxon>
        <taxon>Pseudomonadota</taxon>
        <taxon>Gammaproteobacteria</taxon>
        <taxon>Lysobacterales</taxon>
        <taxon>Lysobacteraceae</taxon>
        <taxon>Alkalisalibacterium</taxon>
    </lineage>
</organism>